<proteinExistence type="predicted"/>
<gene>
    <name evidence="3" type="ORF">CANARDRAFT_29902</name>
</gene>
<dbReference type="Proteomes" id="UP000094801">
    <property type="component" value="Unassembled WGS sequence"/>
</dbReference>
<evidence type="ECO:0000256" key="1">
    <source>
        <dbReference type="SAM" id="SignalP"/>
    </source>
</evidence>
<organism evidence="3 4">
    <name type="scientific">[Candida] arabinofermentans NRRL YB-2248</name>
    <dbReference type="NCBI Taxonomy" id="983967"/>
    <lineage>
        <taxon>Eukaryota</taxon>
        <taxon>Fungi</taxon>
        <taxon>Dikarya</taxon>
        <taxon>Ascomycota</taxon>
        <taxon>Saccharomycotina</taxon>
        <taxon>Pichiomycetes</taxon>
        <taxon>Pichiales</taxon>
        <taxon>Pichiaceae</taxon>
        <taxon>Ogataea</taxon>
        <taxon>Ogataea/Candida clade</taxon>
    </lineage>
</organism>
<feature type="domain" description="DUF7907" evidence="2">
    <location>
        <begin position="27"/>
        <end position="154"/>
    </location>
</feature>
<reference evidence="4" key="1">
    <citation type="submission" date="2016-04" db="EMBL/GenBank/DDBJ databases">
        <title>Comparative genomics of biotechnologically important yeasts.</title>
        <authorList>
            <consortium name="DOE Joint Genome Institute"/>
            <person name="Riley R."/>
            <person name="Haridas S."/>
            <person name="Wolfe K.H."/>
            <person name="Lopes M.R."/>
            <person name="Hittinger C.T."/>
            <person name="Goker M."/>
            <person name="Salamov A."/>
            <person name="Wisecaver J."/>
            <person name="Long T.M."/>
            <person name="Aerts A.L."/>
            <person name="Barry K."/>
            <person name="Choi C."/>
            <person name="Clum A."/>
            <person name="Coughlan A.Y."/>
            <person name="Deshpande S."/>
            <person name="Douglass A.P."/>
            <person name="Hanson S.J."/>
            <person name="Klenk H.-P."/>
            <person name="Labutti K."/>
            <person name="Lapidus A."/>
            <person name="Lindquist E."/>
            <person name="Lipzen A."/>
            <person name="Meier-Kolthoff J.P."/>
            <person name="Ohm R.A."/>
            <person name="Otillar R.P."/>
            <person name="Pangilinan J."/>
            <person name="Peng Y."/>
            <person name="Rokas A."/>
            <person name="Rosa C.A."/>
            <person name="Scheuner C."/>
            <person name="Sibirny A.A."/>
            <person name="Slot J.C."/>
            <person name="Stielow J.B."/>
            <person name="Sun H."/>
            <person name="Kurtzman C.P."/>
            <person name="Blackwell M."/>
            <person name="Grigoriev I.V."/>
            <person name="Jeffries T.W."/>
        </authorList>
    </citation>
    <scope>NUCLEOTIDE SEQUENCE [LARGE SCALE GENOMIC DNA]</scope>
    <source>
        <strain evidence="4">NRRL YB-2248</strain>
    </source>
</reference>
<sequence length="194" mass="21752">MKFSTTFLSLSACALFASVASATSEQYVITAVSPDSAVNGLQLQYQQGKNDYELFLAENATYYTYYYLEDNEIVYPDVEGFRVYMYMNFKAGHQVTMKKSKDTKHKVSFNDNDMLLINREIGEFAACLNDNNEYELYYYNNSLNGKCSPVELVQSSNRTFVDFSIATTQTFAATTLSTVYVSSTASATPIQCAA</sequence>
<keyword evidence="1" id="KW-0732">Signal</keyword>
<evidence type="ECO:0000259" key="2">
    <source>
        <dbReference type="Pfam" id="PF25484"/>
    </source>
</evidence>
<accession>A0A1E4SVB4</accession>
<feature type="chain" id="PRO_5009162936" description="DUF7907 domain-containing protein" evidence="1">
    <location>
        <begin position="23"/>
        <end position="194"/>
    </location>
</feature>
<feature type="signal peptide" evidence="1">
    <location>
        <begin position="1"/>
        <end position="22"/>
    </location>
</feature>
<dbReference type="EMBL" id="KV453863">
    <property type="protein sequence ID" value="ODV83448.1"/>
    <property type="molecule type" value="Genomic_DNA"/>
</dbReference>
<dbReference type="AlphaFoldDB" id="A0A1E4SVB4"/>
<evidence type="ECO:0000313" key="3">
    <source>
        <dbReference type="EMBL" id="ODV83448.1"/>
    </source>
</evidence>
<dbReference type="InterPro" id="IPR057229">
    <property type="entry name" value="DUF7907"/>
</dbReference>
<dbReference type="Pfam" id="PF25484">
    <property type="entry name" value="DUF7907"/>
    <property type="match status" value="1"/>
</dbReference>
<keyword evidence="4" id="KW-1185">Reference proteome</keyword>
<protein>
    <recommendedName>
        <fullName evidence="2">DUF7907 domain-containing protein</fullName>
    </recommendedName>
</protein>
<evidence type="ECO:0000313" key="4">
    <source>
        <dbReference type="Proteomes" id="UP000094801"/>
    </source>
</evidence>
<name>A0A1E4SVB4_9ASCO</name>